<dbReference type="Pfam" id="PF21928">
    <property type="entry name" value="XLF_CC"/>
    <property type="match status" value="1"/>
</dbReference>
<accession>A0A6G1LL59</accession>
<evidence type="ECO:0000256" key="1">
    <source>
        <dbReference type="ARBA" id="ARBA00004123"/>
    </source>
</evidence>
<dbReference type="Proteomes" id="UP000799436">
    <property type="component" value="Unassembled WGS sequence"/>
</dbReference>
<dbReference type="OrthoDB" id="2155935at2759"/>
<feature type="domain" description="XLF-like coiled-coil region" evidence="10">
    <location>
        <begin position="124"/>
        <end position="175"/>
    </location>
</feature>
<evidence type="ECO:0000256" key="6">
    <source>
        <dbReference type="ARBA" id="ARBA00025747"/>
    </source>
</evidence>
<feature type="region of interest" description="Disordered" evidence="8">
    <location>
        <begin position="297"/>
        <end position="576"/>
    </location>
</feature>
<protein>
    <recommendedName>
        <fullName evidence="7">Non-homologous end-joining factor 1</fullName>
    </recommendedName>
</protein>
<feature type="compositionally biased region" description="Basic and acidic residues" evidence="8">
    <location>
        <begin position="319"/>
        <end position="329"/>
    </location>
</feature>
<comment type="subcellular location">
    <subcellularLocation>
        <location evidence="1">Nucleus</location>
    </subcellularLocation>
</comment>
<evidence type="ECO:0000259" key="9">
    <source>
        <dbReference type="Pfam" id="PF09302"/>
    </source>
</evidence>
<dbReference type="InterPro" id="IPR015381">
    <property type="entry name" value="XLF-like_N"/>
</dbReference>
<dbReference type="GO" id="GO:0032807">
    <property type="term" value="C:DNA ligase IV complex"/>
    <property type="evidence" value="ECO:0007669"/>
    <property type="project" value="TreeGrafter"/>
</dbReference>
<keyword evidence="4" id="KW-0234">DNA repair</keyword>
<evidence type="ECO:0000313" key="12">
    <source>
        <dbReference type="Proteomes" id="UP000799436"/>
    </source>
</evidence>
<reference evidence="11" key="1">
    <citation type="journal article" date="2020" name="Stud. Mycol.">
        <title>101 Dothideomycetes genomes: a test case for predicting lifestyles and emergence of pathogens.</title>
        <authorList>
            <person name="Haridas S."/>
            <person name="Albert R."/>
            <person name="Binder M."/>
            <person name="Bloem J."/>
            <person name="Labutti K."/>
            <person name="Salamov A."/>
            <person name="Andreopoulos B."/>
            <person name="Baker S."/>
            <person name="Barry K."/>
            <person name="Bills G."/>
            <person name="Bluhm B."/>
            <person name="Cannon C."/>
            <person name="Castanera R."/>
            <person name="Culley D."/>
            <person name="Daum C."/>
            <person name="Ezra D."/>
            <person name="Gonzalez J."/>
            <person name="Henrissat B."/>
            <person name="Kuo A."/>
            <person name="Liang C."/>
            <person name="Lipzen A."/>
            <person name="Lutzoni F."/>
            <person name="Magnuson J."/>
            <person name="Mondo S."/>
            <person name="Nolan M."/>
            <person name="Ohm R."/>
            <person name="Pangilinan J."/>
            <person name="Park H.-J."/>
            <person name="Ramirez L."/>
            <person name="Alfaro M."/>
            <person name="Sun H."/>
            <person name="Tritt A."/>
            <person name="Yoshinaga Y."/>
            <person name="Zwiers L.-H."/>
            <person name="Turgeon B."/>
            <person name="Goodwin S."/>
            <person name="Spatafora J."/>
            <person name="Crous P."/>
            <person name="Grigoriev I."/>
        </authorList>
    </citation>
    <scope>NUCLEOTIDE SEQUENCE</scope>
    <source>
        <strain evidence="11">CBS 116005</strain>
    </source>
</reference>
<evidence type="ECO:0000256" key="8">
    <source>
        <dbReference type="SAM" id="MobiDB-lite"/>
    </source>
</evidence>
<feature type="compositionally biased region" description="Low complexity" evidence="8">
    <location>
        <begin position="471"/>
        <end position="482"/>
    </location>
</feature>
<dbReference type="PANTHER" id="PTHR32235:SF1">
    <property type="entry name" value="NON-HOMOLOGOUS END-JOINING FACTOR 1"/>
    <property type="match status" value="1"/>
</dbReference>
<proteinExistence type="inferred from homology"/>
<gene>
    <name evidence="11" type="ORF">EJ03DRAFT_323852</name>
</gene>
<dbReference type="Gene3D" id="2.170.210.10">
    <property type="entry name" value="DNA double-strand break repair and VJ recombination XRCC4, N-terminal"/>
    <property type="match status" value="1"/>
</dbReference>
<feature type="compositionally biased region" description="Acidic residues" evidence="8">
    <location>
        <begin position="297"/>
        <end position="307"/>
    </location>
</feature>
<feature type="compositionally biased region" description="Acidic residues" evidence="8">
    <location>
        <begin position="343"/>
        <end position="356"/>
    </location>
</feature>
<keyword evidence="5" id="KW-0539">Nucleus</keyword>
<keyword evidence="12" id="KW-1185">Reference proteome</keyword>
<evidence type="ECO:0000256" key="3">
    <source>
        <dbReference type="ARBA" id="ARBA00023125"/>
    </source>
</evidence>
<keyword evidence="2" id="KW-0227">DNA damage</keyword>
<feature type="compositionally biased region" description="Basic and acidic residues" evidence="8">
    <location>
        <begin position="528"/>
        <end position="567"/>
    </location>
</feature>
<dbReference type="CDD" id="cd22285">
    <property type="entry name" value="HD_XLF_N"/>
    <property type="match status" value="1"/>
</dbReference>
<dbReference type="Pfam" id="PF09302">
    <property type="entry name" value="XLF"/>
    <property type="match status" value="1"/>
</dbReference>
<sequence length="576" mass="62777">MAGKWRTLSIENENLPQLLIKAALNVSGYTIHLTDLSRIWGDSLTKKQLFRRALDDACSIDPTEGDDQLRILVEKVGNAIEQRKGTSLVLQSTEQDGLVLKLTAPLPHPLPELQWDVYLSPLPAHNVQAELVVPLLHHAQNLQLMMQNLVHEIQDKDRIIAKVTDRLEQSGQDLTDVFPGASDIKLSRKRSLQTQREQLARHVKGLGDFDEQAWKARNASMDGHGAIQAGALNSLLGEMPPASEASPDVADEWWRRLNDSDGATARSRVPMTTNGNYEGQRIGTALKQGQNEDLEVGETNVDGDADNVEFQRQGTPPELKNRNGERTQRIESSFPDEQQAVVVDDESTEDEDDDLDAPAGRKPVVPKKATPPSSTRPRSASPDASYPMSRKLGTIGGTKKKLASASTEPTSIAKDASPAPAPQKPRSKLGKIGGKATASSTPEPEPEPAAPEPAPTRKTRLGRIGGKKQVPPSNESAPPSSATEGPVSSRPSYKHSKLGRIGGKKATLSSPAKSDHEPVAAASEENDRDSRASERGAKEPTPPRETSQERADRRREELKKQLEEKAKAPAKKKRKF</sequence>
<keyword evidence="3" id="KW-0238">DNA-binding</keyword>
<feature type="compositionally biased region" description="Low complexity" evidence="8">
    <location>
        <begin position="370"/>
        <end position="382"/>
    </location>
</feature>
<comment type="similarity">
    <text evidence="6">Belongs to the XRCC4-XLF family. XLF subfamily.</text>
</comment>
<feature type="domain" description="XLF-like N-terminal" evidence="9">
    <location>
        <begin position="4"/>
        <end position="120"/>
    </location>
</feature>
<evidence type="ECO:0000313" key="11">
    <source>
        <dbReference type="EMBL" id="KAF2773350.1"/>
    </source>
</evidence>
<dbReference type="InterPro" id="IPR053829">
    <property type="entry name" value="XLF-like_CC"/>
</dbReference>
<dbReference type="EMBL" id="ML995811">
    <property type="protein sequence ID" value="KAF2773350.1"/>
    <property type="molecule type" value="Genomic_DNA"/>
</dbReference>
<evidence type="ECO:0000259" key="10">
    <source>
        <dbReference type="Pfam" id="PF21928"/>
    </source>
</evidence>
<dbReference type="GO" id="GO:0045027">
    <property type="term" value="F:DNA end binding"/>
    <property type="evidence" value="ECO:0007669"/>
    <property type="project" value="TreeGrafter"/>
</dbReference>
<dbReference type="GO" id="GO:0006303">
    <property type="term" value="P:double-strand break repair via nonhomologous end joining"/>
    <property type="evidence" value="ECO:0007669"/>
    <property type="project" value="UniProtKB-ARBA"/>
</dbReference>
<evidence type="ECO:0000256" key="4">
    <source>
        <dbReference type="ARBA" id="ARBA00023204"/>
    </source>
</evidence>
<dbReference type="PANTHER" id="PTHR32235">
    <property type="entry name" value="NON-HOMOLOGOUS END-JOINING FACTOR 1"/>
    <property type="match status" value="1"/>
</dbReference>
<dbReference type="InterPro" id="IPR038051">
    <property type="entry name" value="XRCC4-like_N_sf"/>
</dbReference>
<evidence type="ECO:0000256" key="5">
    <source>
        <dbReference type="ARBA" id="ARBA00023242"/>
    </source>
</evidence>
<name>A0A6G1LL59_9PEZI</name>
<organism evidence="11 12">
    <name type="scientific">Teratosphaeria nubilosa</name>
    <dbReference type="NCBI Taxonomy" id="161662"/>
    <lineage>
        <taxon>Eukaryota</taxon>
        <taxon>Fungi</taxon>
        <taxon>Dikarya</taxon>
        <taxon>Ascomycota</taxon>
        <taxon>Pezizomycotina</taxon>
        <taxon>Dothideomycetes</taxon>
        <taxon>Dothideomycetidae</taxon>
        <taxon>Mycosphaerellales</taxon>
        <taxon>Teratosphaeriaceae</taxon>
        <taxon>Teratosphaeria</taxon>
    </lineage>
</organism>
<evidence type="ECO:0000256" key="2">
    <source>
        <dbReference type="ARBA" id="ARBA00022763"/>
    </source>
</evidence>
<evidence type="ECO:0000256" key="7">
    <source>
        <dbReference type="ARBA" id="ARBA00044529"/>
    </source>
</evidence>
<dbReference type="AlphaFoldDB" id="A0A6G1LL59"/>
<dbReference type="InterPro" id="IPR052287">
    <property type="entry name" value="NHEJ_factor"/>
</dbReference>